<name>A0ABR3LT01_9TELE</name>
<organism evidence="1 2">
    <name type="scientific">Cirrhinus molitorella</name>
    <name type="common">mud carp</name>
    <dbReference type="NCBI Taxonomy" id="172907"/>
    <lineage>
        <taxon>Eukaryota</taxon>
        <taxon>Metazoa</taxon>
        <taxon>Chordata</taxon>
        <taxon>Craniata</taxon>
        <taxon>Vertebrata</taxon>
        <taxon>Euteleostomi</taxon>
        <taxon>Actinopterygii</taxon>
        <taxon>Neopterygii</taxon>
        <taxon>Teleostei</taxon>
        <taxon>Ostariophysi</taxon>
        <taxon>Cypriniformes</taxon>
        <taxon>Cyprinidae</taxon>
        <taxon>Labeoninae</taxon>
        <taxon>Labeonini</taxon>
        <taxon>Cirrhinus</taxon>
    </lineage>
</organism>
<reference evidence="1 2" key="1">
    <citation type="submission" date="2023-09" db="EMBL/GenBank/DDBJ databases">
        <authorList>
            <person name="Wang M."/>
        </authorList>
    </citation>
    <scope>NUCLEOTIDE SEQUENCE [LARGE SCALE GENOMIC DNA]</scope>
    <source>
        <strain evidence="1">GT-2023</strain>
        <tissue evidence="1">Liver</tissue>
    </source>
</reference>
<sequence>MGNHQQKSPPPARVMGSQVCPVLSALGSLSSLSSQGLAVGLGYTSLIPPLRSLPLCFSSLSWAERTLTYTHLPFFSLDPPSWAEKPGERVARFGGTAGTTGF</sequence>
<dbReference type="EMBL" id="JAYMGO010000019">
    <property type="protein sequence ID" value="KAL1255988.1"/>
    <property type="molecule type" value="Genomic_DNA"/>
</dbReference>
<proteinExistence type="predicted"/>
<evidence type="ECO:0000313" key="2">
    <source>
        <dbReference type="Proteomes" id="UP001558613"/>
    </source>
</evidence>
<comment type="caution">
    <text evidence="1">The sequence shown here is derived from an EMBL/GenBank/DDBJ whole genome shotgun (WGS) entry which is preliminary data.</text>
</comment>
<keyword evidence="2" id="KW-1185">Reference proteome</keyword>
<dbReference type="Proteomes" id="UP001558613">
    <property type="component" value="Unassembled WGS sequence"/>
</dbReference>
<evidence type="ECO:0000313" key="1">
    <source>
        <dbReference type="EMBL" id="KAL1255988.1"/>
    </source>
</evidence>
<gene>
    <name evidence="1" type="ORF">QQF64_014049</name>
</gene>
<protein>
    <submittedName>
        <fullName evidence="1">Uncharacterized protein</fullName>
    </submittedName>
</protein>
<accession>A0ABR3LT01</accession>